<dbReference type="AlphaFoldDB" id="A0A1I0DXH6"/>
<name>A0A1I0DXH6_9FIRM</name>
<dbReference type="STRING" id="29364.SAMN04487772_11740"/>
<feature type="compositionally biased region" description="Basic and acidic residues" evidence="1">
    <location>
        <begin position="7"/>
        <end position="30"/>
    </location>
</feature>
<evidence type="ECO:0000313" key="2">
    <source>
        <dbReference type="EMBL" id="SET37379.1"/>
    </source>
</evidence>
<dbReference type="Proteomes" id="UP000199800">
    <property type="component" value="Unassembled WGS sequence"/>
</dbReference>
<reference evidence="2 3" key="1">
    <citation type="submission" date="2016-10" db="EMBL/GenBank/DDBJ databases">
        <authorList>
            <person name="de Groot N.N."/>
        </authorList>
    </citation>
    <scope>NUCLEOTIDE SEQUENCE [LARGE SCALE GENOMIC DNA]</scope>
    <source>
        <strain evidence="2 3">DSM 1801</strain>
    </source>
</reference>
<protein>
    <submittedName>
        <fullName evidence="2">Uncharacterized protein</fullName>
    </submittedName>
</protein>
<feature type="region of interest" description="Disordered" evidence="1">
    <location>
        <begin position="1"/>
        <end position="34"/>
    </location>
</feature>
<keyword evidence="3" id="KW-1185">Reference proteome</keyword>
<sequence>MLGYARRTLDKKVQMKPKQEETSKDNEVKKNSGGKSTFEYLQMNPPVQLQKKNKGQGGKVIKVDHTELNGDQIQNLKRMLINDLTANTLLIRIVQVMLGKNEEKKGVTEDDAKEAIIDQAECEFAGLTEGKYYSYHAFVDEACYRIINAKKGSGKKGGNTPGGRENSEIYLDFKENMQAVYGDKTLHHIQPLEERKEKYDPANSSGMTIGEYEWAKDNLVLGPLNTDRIYDPGSYLDIEAEDIKKEFTKKPEHQILDVKKTDSNALISEETKEHHMKTKMLQMLYEKCIDHFRSSSKQVYKSTKERLSAIINLLLKVIPRIEVIETEHKECLDDLKTCQKNIVGISNTGKYDTLGEALKNLANALLNYGRKLDWKEMKEKGLVEGDYVENTAFRFDVIDKYKSRESK</sequence>
<dbReference type="EMBL" id="FOHN01000017">
    <property type="protein sequence ID" value="SET37379.1"/>
    <property type="molecule type" value="Genomic_DNA"/>
</dbReference>
<accession>A0A1I0DXH6</accession>
<gene>
    <name evidence="2" type="ORF">SAMN04487772_11740</name>
</gene>
<proteinExistence type="predicted"/>
<organism evidence="2 3">
    <name type="scientific">[Clostridium] polysaccharolyticum</name>
    <dbReference type="NCBI Taxonomy" id="29364"/>
    <lineage>
        <taxon>Bacteria</taxon>
        <taxon>Bacillati</taxon>
        <taxon>Bacillota</taxon>
        <taxon>Clostridia</taxon>
        <taxon>Lachnospirales</taxon>
        <taxon>Lachnospiraceae</taxon>
    </lineage>
</organism>
<evidence type="ECO:0000256" key="1">
    <source>
        <dbReference type="SAM" id="MobiDB-lite"/>
    </source>
</evidence>
<evidence type="ECO:0000313" key="3">
    <source>
        <dbReference type="Proteomes" id="UP000199800"/>
    </source>
</evidence>